<dbReference type="Pfam" id="PF03466">
    <property type="entry name" value="LysR_substrate"/>
    <property type="match status" value="1"/>
</dbReference>
<comment type="caution">
    <text evidence="6">The sequence shown here is derived from an EMBL/GenBank/DDBJ whole genome shotgun (WGS) entry which is preliminary data.</text>
</comment>
<dbReference type="GO" id="GO:0003700">
    <property type="term" value="F:DNA-binding transcription factor activity"/>
    <property type="evidence" value="ECO:0007669"/>
    <property type="project" value="InterPro"/>
</dbReference>
<dbReference type="PRINTS" id="PR00039">
    <property type="entry name" value="HTHLYSR"/>
</dbReference>
<dbReference type="InterPro" id="IPR005119">
    <property type="entry name" value="LysR_subst-bd"/>
</dbReference>
<dbReference type="SUPFAM" id="SSF46785">
    <property type="entry name" value="Winged helix' DNA-binding domain"/>
    <property type="match status" value="1"/>
</dbReference>
<dbReference type="InterPro" id="IPR036388">
    <property type="entry name" value="WH-like_DNA-bd_sf"/>
</dbReference>
<evidence type="ECO:0000256" key="4">
    <source>
        <dbReference type="ARBA" id="ARBA00023163"/>
    </source>
</evidence>
<dbReference type="PANTHER" id="PTHR30537">
    <property type="entry name" value="HTH-TYPE TRANSCRIPTIONAL REGULATOR"/>
    <property type="match status" value="1"/>
</dbReference>
<dbReference type="RefSeq" id="WP_084598390.1">
    <property type="nucleotide sequence ID" value="NZ_JACHDD010000003.1"/>
</dbReference>
<evidence type="ECO:0000313" key="7">
    <source>
        <dbReference type="Proteomes" id="UP000592780"/>
    </source>
</evidence>
<gene>
    <name evidence="6" type="ORF">HDG40_001988</name>
</gene>
<proteinExistence type="inferred from homology"/>
<evidence type="ECO:0000256" key="3">
    <source>
        <dbReference type="ARBA" id="ARBA00023125"/>
    </source>
</evidence>
<keyword evidence="4" id="KW-0804">Transcription</keyword>
<keyword evidence="3 6" id="KW-0238">DNA-binding</keyword>
<dbReference type="OrthoDB" id="5526340at2"/>
<evidence type="ECO:0000256" key="1">
    <source>
        <dbReference type="ARBA" id="ARBA00009437"/>
    </source>
</evidence>
<name>A0A7W8UX60_PARAM</name>
<dbReference type="PROSITE" id="PS50931">
    <property type="entry name" value="HTH_LYSR"/>
    <property type="match status" value="1"/>
</dbReference>
<keyword evidence="2" id="KW-0805">Transcription regulation</keyword>
<accession>A0A7W8UX60</accession>
<evidence type="ECO:0000259" key="5">
    <source>
        <dbReference type="PROSITE" id="PS50931"/>
    </source>
</evidence>
<sequence length="323" mass="35205">MTTARLPPLQTLRAFEAAVRLRSFTRAADELALTQGAVSQHVRALESQLDVALFSRGRTGVEPTHAAFALALQVRQGLKVLERAFGLSSARAVRRANASKGNTTLAISALPSFAARWLAPRLPRFHAEHPGITIDVRASVQLARLDERDGIDVALRYGPGHWPGLASEKLMDEEVFPVASPAYRNGRLPRRLADLAQCTLLVQATQPWEPWFQAVALALEVPADAPSFDDVSSMLNAAVGGAGIALARRSLVEAELADGRLIRLWRRSIVDVHGNYIVWRADSKRLAAIDAFRAWLRREVVAAVPAGGRRPPAQPGVRGPTRR</sequence>
<dbReference type="AlphaFoldDB" id="A0A7W8UX60"/>
<dbReference type="Gene3D" id="3.40.190.10">
    <property type="entry name" value="Periplasmic binding protein-like II"/>
    <property type="match status" value="2"/>
</dbReference>
<dbReference type="PANTHER" id="PTHR30537:SF79">
    <property type="entry name" value="TRANSCRIPTIONAL REGULATOR-RELATED"/>
    <property type="match status" value="1"/>
</dbReference>
<evidence type="ECO:0000313" key="6">
    <source>
        <dbReference type="EMBL" id="MBB5423844.1"/>
    </source>
</evidence>
<reference evidence="6 7" key="1">
    <citation type="submission" date="2020-08" db="EMBL/GenBank/DDBJ databases">
        <title>Genomic Encyclopedia of Type Strains, Phase IV (KMG-V): Genome sequencing to study the core and pangenomes of soil and plant-associated prokaryotes.</title>
        <authorList>
            <person name="Whitman W."/>
        </authorList>
    </citation>
    <scope>NUCLEOTIDE SEQUENCE [LARGE SCALE GENOMIC DNA]</scope>
    <source>
        <strain evidence="6 7">JPY158</strain>
    </source>
</reference>
<organism evidence="6 7">
    <name type="scientific">Paraburkholderia atlantica</name>
    <dbReference type="NCBI Taxonomy" id="2654982"/>
    <lineage>
        <taxon>Bacteria</taxon>
        <taxon>Pseudomonadati</taxon>
        <taxon>Pseudomonadota</taxon>
        <taxon>Betaproteobacteria</taxon>
        <taxon>Burkholderiales</taxon>
        <taxon>Burkholderiaceae</taxon>
        <taxon>Paraburkholderia</taxon>
    </lineage>
</organism>
<dbReference type="InterPro" id="IPR036390">
    <property type="entry name" value="WH_DNA-bd_sf"/>
</dbReference>
<dbReference type="Proteomes" id="UP000592780">
    <property type="component" value="Unassembled WGS sequence"/>
</dbReference>
<keyword evidence="7" id="KW-1185">Reference proteome</keyword>
<dbReference type="InterPro" id="IPR000847">
    <property type="entry name" value="LysR_HTH_N"/>
</dbReference>
<evidence type="ECO:0000256" key="2">
    <source>
        <dbReference type="ARBA" id="ARBA00023015"/>
    </source>
</evidence>
<dbReference type="GO" id="GO:0043565">
    <property type="term" value="F:sequence-specific DNA binding"/>
    <property type="evidence" value="ECO:0007669"/>
    <property type="project" value="TreeGrafter"/>
</dbReference>
<protein>
    <submittedName>
        <fullName evidence="6">DNA-binding transcriptional LysR family regulator</fullName>
    </submittedName>
</protein>
<dbReference type="SUPFAM" id="SSF53850">
    <property type="entry name" value="Periplasmic binding protein-like II"/>
    <property type="match status" value="1"/>
</dbReference>
<comment type="similarity">
    <text evidence="1">Belongs to the LysR transcriptional regulatory family.</text>
</comment>
<dbReference type="Gene3D" id="1.10.10.10">
    <property type="entry name" value="Winged helix-like DNA-binding domain superfamily/Winged helix DNA-binding domain"/>
    <property type="match status" value="1"/>
</dbReference>
<feature type="domain" description="HTH lysR-type" evidence="5">
    <location>
        <begin position="7"/>
        <end position="64"/>
    </location>
</feature>
<dbReference type="GO" id="GO:0006351">
    <property type="term" value="P:DNA-templated transcription"/>
    <property type="evidence" value="ECO:0007669"/>
    <property type="project" value="TreeGrafter"/>
</dbReference>
<dbReference type="InterPro" id="IPR058163">
    <property type="entry name" value="LysR-type_TF_proteobact-type"/>
</dbReference>
<dbReference type="CDD" id="cd08432">
    <property type="entry name" value="PBP2_GcdR_TrpI_HvrB_AmpR_like"/>
    <property type="match status" value="1"/>
</dbReference>
<dbReference type="Pfam" id="PF00126">
    <property type="entry name" value="HTH_1"/>
    <property type="match status" value="1"/>
</dbReference>
<dbReference type="EMBL" id="JACHDD010000003">
    <property type="protein sequence ID" value="MBB5423844.1"/>
    <property type="molecule type" value="Genomic_DNA"/>
</dbReference>